<organism evidence="2 3">
    <name type="scientific">Lactobacillus corticis</name>
    <dbReference type="NCBI Taxonomy" id="2201249"/>
    <lineage>
        <taxon>Bacteria</taxon>
        <taxon>Bacillati</taxon>
        <taxon>Bacillota</taxon>
        <taxon>Bacilli</taxon>
        <taxon>Lactobacillales</taxon>
        <taxon>Lactobacillaceae</taxon>
        <taxon>Lactobacillus</taxon>
    </lineage>
</organism>
<proteinExistence type="inferred from homology"/>
<dbReference type="InterPro" id="IPR010697">
    <property type="entry name" value="YspA"/>
</dbReference>
<dbReference type="EMBL" id="BMAY01000005">
    <property type="protein sequence ID" value="GFZ27018.1"/>
    <property type="molecule type" value="Genomic_DNA"/>
</dbReference>
<evidence type="ECO:0000313" key="2">
    <source>
        <dbReference type="EMBL" id="GFZ27018.1"/>
    </source>
</evidence>
<dbReference type="SUPFAM" id="SSF102405">
    <property type="entry name" value="MCP/YpsA-like"/>
    <property type="match status" value="1"/>
</dbReference>
<comment type="caution">
    <text evidence="2">The sequence shown here is derived from an EMBL/GenBank/DDBJ whole genome shotgun (WGS) entry which is preliminary data.</text>
</comment>
<accession>A0A916QJW0</accession>
<dbReference type="Pfam" id="PF06908">
    <property type="entry name" value="YpsA"/>
    <property type="match status" value="1"/>
</dbReference>
<dbReference type="PANTHER" id="PTHR38440:SF1">
    <property type="entry name" value="UPF0398 PROTEIN SPR0331"/>
    <property type="match status" value="1"/>
</dbReference>
<dbReference type="NCBIfam" id="NF010181">
    <property type="entry name" value="PRK13660.1"/>
    <property type="match status" value="1"/>
</dbReference>
<dbReference type="PIRSF" id="PIRSF021290">
    <property type="entry name" value="DUF1273"/>
    <property type="match status" value="1"/>
</dbReference>
<sequence>MWVTGYRSYELNTFGNNDPKITVIKFALKNYLTDLLDNAELDWLITGPNLGVEQWVAECALELRSEYPLRLAIMTPYENFADRWNETNQAKFAQLTSNADFYASTSNTPYQGPMQLRNYQNFMLTHTDRALMIYDPEHPGKPKFDYQAIENYQKGHEYPLDIIDFYDLQDAADEYAELHRPDNYDY</sequence>
<dbReference type="PANTHER" id="PTHR38440">
    <property type="entry name" value="UPF0398 PROTEIN YPSA"/>
    <property type="match status" value="1"/>
</dbReference>
<evidence type="ECO:0000313" key="3">
    <source>
        <dbReference type="Proteomes" id="UP000677218"/>
    </source>
</evidence>
<name>A0A916QJW0_9LACO</name>
<dbReference type="Proteomes" id="UP000677218">
    <property type="component" value="Unassembled WGS sequence"/>
</dbReference>
<keyword evidence="3" id="KW-1185">Reference proteome</keyword>
<evidence type="ECO:0000256" key="1">
    <source>
        <dbReference type="HAMAP-Rule" id="MF_01575"/>
    </source>
</evidence>
<gene>
    <name evidence="2" type="ORF">LCB40_08980</name>
</gene>
<dbReference type="Gene3D" id="3.40.50.450">
    <property type="match status" value="1"/>
</dbReference>
<dbReference type="HAMAP" id="MF_01575">
    <property type="entry name" value="UPF0398"/>
    <property type="match status" value="1"/>
</dbReference>
<protein>
    <recommendedName>
        <fullName evidence="1">UPF0398 protein LCB40_08980</fullName>
    </recommendedName>
</protein>
<dbReference type="AlphaFoldDB" id="A0A916QJW0"/>
<comment type="similarity">
    <text evidence="1">Belongs to the UPF0398 family.</text>
</comment>
<reference evidence="2" key="1">
    <citation type="submission" date="2020-08" db="EMBL/GenBank/DDBJ databases">
        <title>Taxonomic study for Lactobacillus species isolated from hardwood bark.</title>
        <authorList>
            <person name="Tohno M."/>
            <person name="Tanizawa Y."/>
        </authorList>
    </citation>
    <scope>NUCLEOTIDE SEQUENCE</scope>
    <source>
        <strain evidence="2">B40</strain>
    </source>
</reference>